<dbReference type="InterPro" id="IPR019775">
    <property type="entry name" value="WD40_repeat_CS"/>
</dbReference>
<evidence type="ECO:0000256" key="6">
    <source>
        <dbReference type="SAM" id="MobiDB-lite"/>
    </source>
</evidence>
<keyword evidence="8" id="KW-1185">Reference proteome</keyword>
<keyword evidence="2 5" id="KW-0853">WD repeat</keyword>
<evidence type="ECO:0000256" key="2">
    <source>
        <dbReference type="ARBA" id="ARBA00022574"/>
    </source>
</evidence>
<dbReference type="Gene3D" id="2.130.10.10">
    <property type="entry name" value="YVTN repeat-like/Quinoprotein amine dehydrogenase"/>
    <property type="match status" value="2"/>
</dbReference>
<comment type="subcellular location">
    <subcellularLocation>
        <location evidence="1">Nucleus</location>
    </subcellularLocation>
</comment>
<dbReference type="GO" id="GO:0032040">
    <property type="term" value="C:small-subunit processome"/>
    <property type="evidence" value="ECO:0007669"/>
    <property type="project" value="TreeGrafter"/>
</dbReference>
<feature type="repeat" description="WD" evidence="5">
    <location>
        <begin position="265"/>
        <end position="306"/>
    </location>
</feature>
<dbReference type="PANTHER" id="PTHR19865">
    <property type="entry name" value="U3 SMALL NUCLEOLAR RNA INTERACTING PROTEIN 2"/>
    <property type="match status" value="1"/>
</dbReference>
<dbReference type="PROSITE" id="PS00678">
    <property type="entry name" value="WD_REPEATS_1"/>
    <property type="match status" value="1"/>
</dbReference>
<dbReference type="InterPro" id="IPR036322">
    <property type="entry name" value="WD40_repeat_dom_sf"/>
</dbReference>
<dbReference type="InterPro" id="IPR001680">
    <property type="entry name" value="WD40_rpt"/>
</dbReference>
<dbReference type="GO" id="GO:0034511">
    <property type="term" value="F:U3 snoRNA binding"/>
    <property type="evidence" value="ECO:0007669"/>
    <property type="project" value="InterPro"/>
</dbReference>
<organism evidence="7 8">
    <name type="scientific">Musa troglodytarum</name>
    <name type="common">fe'i banana</name>
    <dbReference type="NCBI Taxonomy" id="320322"/>
    <lineage>
        <taxon>Eukaryota</taxon>
        <taxon>Viridiplantae</taxon>
        <taxon>Streptophyta</taxon>
        <taxon>Embryophyta</taxon>
        <taxon>Tracheophyta</taxon>
        <taxon>Spermatophyta</taxon>
        <taxon>Magnoliopsida</taxon>
        <taxon>Liliopsida</taxon>
        <taxon>Zingiberales</taxon>
        <taxon>Musaceae</taxon>
        <taxon>Musa</taxon>
    </lineage>
</organism>
<reference evidence="7" key="1">
    <citation type="submission" date="2022-05" db="EMBL/GenBank/DDBJ databases">
        <title>The Musa troglodytarum L. genome provides insights into the mechanism of non-climacteric behaviour and enrichment of carotenoids.</title>
        <authorList>
            <person name="Wang J."/>
        </authorList>
    </citation>
    <scope>NUCLEOTIDE SEQUENCE</scope>
    <source>
        <tissue evidence="7">Leaf</tissue>
    </source>
</reference>
<evidence type="ECO:0000313" key="8">
    <source>
        <dbReference type="Proteomes" id="UP001055439"/>
    </source>
</evidence>
<dbReference type="SMART" id="SM00320">
    <property type="entry name" value="WD40"/>
    <property type="match status" value="6"/>
</dbReference>
<dbReference type="Proteomes" id="UP001055439">
    <property type="component" value="Chromosome 8"/>
</dbReference>
<sequence>MKPRSRKRAIRPMAGKKKPRVSGGGGGGGDSFFESDTKQRGRRSRKDDDLESIESDDDLADLDVGQEEEDEGEGVPEETADEKRVRVAKEHLERIRAIAKRVEEEEEEEEDEEEGRDEREGKRDSLVAEILQKEQLEESGRVRRYIASRVSSPEPADEFRLLVKHRQSVTAVALAEDDSRGFSASKDGVILHWDIETGKSEKYLWPSEDVLVSHYAKSLQNPARKRSKNVLALAVSSDGRYLASGGLDRHVHLWDTRTRQHLQAFHGHRGPISCLTFRQGTSQLFSGSFDRTIKLWNAEDRTHMDNLFGHQSEILTIDCLRRERLLTVGRDRTMRLWKFRKEEDILEAHAKINLDSWFLVAIINKSNVVPVDYVPEESQLVFRAPASSLECCCFINDNEFLSGSDDGSIELWSVMRKKPTHLIKNAHAPSLSSNDFSYKEDETIMSNGGNMENDRHGDANCSSAHLWVSSVAVCRGSDLAASGAANGVVRLWAVESDNKGIQPLFSYSLAGFINSLAFAKSARFLVAGVGQEPRLGRWGHVRNARNGVVIHPIRLKEDRTTIL</sequence>
<dbReference type="PANTHER" id="PTHR19865:SF0">
    <property type="entry name" value="U3 SMALL NUCLEOLAR RNA-INTERACTING PROTEIN 2"/>
    <property type="match status" value="1"/>
</dbReference>
<evidence type="ECO:0000313" key="7">
    <source>
        <dbReference type="EMBL" id="URE25816.1"/>
    </source>
</evidence>
<proteinExistence type="predicted"/>
<feature type="repeat" description="WD" evidence="5">
    <location>
        <begin position="162"/>
        <end position="203"/>
    </location>
</feature>
<dbReference type="OrthoDB" id="189968at2759"/>
<dbReference type="AlphaFoldDB" id="A0A9E7H2X7"/>
<evidence type="ECO:0000256" key="5">
    <source>
        <dbReference type="PROSITE-ProRule" id="PRU00221"/>
    </source>
</evidence>
<feature type="region of interest" description="Disordered" evidence="6">
    <location>
        <begin position="99"/>
        <end position="124"/>
    </location>
</feature>
<dbReference type="InterPro" id="IPR020472">
    <property type="entry name" value="WD40_PAC1"/>
</dbReference>
<dbReference type="PROSITE" id="PS50082">
    <property type="entry name" value="WD_REPEATS_2"/>
    <property type="match status" value="4"/>
</dbReference>
<feature type="compositionally biased region" description="Acidic residues" evidence="6">
    <location>
        <begin position="104"/>
        <end position="115"/>
    </location>
</feature>
<dbReference type="InterPro" id="IPR039241">
    <property type="entry name" value="Rrp9-like"/>
</dbReference>
<feature type="compositionally biased region" description="Basic residues" evidence="6">
    <location>
        <begin position="1"/>
        <end position="20"/>
    </location>
</feature>
<name>A0A9E7H2X7_9LILI</name>
<dbReference type="PRINTS" id="PR00320">
    <property type="entry name" value="GPROTEINBRPT"/>
</dbReference>
<dbReference type="SUPFAM" id="SSF50978">
    <property type="entry name" value="WD40 repeat-like"/>
    <property type="match status" value="1"/>
</dbReference>
<dbReference type="InterPro" id="IPR015943">
    <property type="entry name" value="WD40/YVTN_repeat-like_dom_sf"/>
</dbReference>
<feature type="repeat" description="WD" evidence="5">
    <location>
        <begin position="307"/>
        <end position="347"/>
    </location>
</feature>
<dbReference type="EMBL" id="CP097510">
    <property type="protein sequence ID" value="URE25816.1"/>
    <property type="molecule type" value="Genomic_DNA"/>
</dbReference>
<feature type="repeat" description="WD" evidence="5">
    <location>
        <begin position="223"/>
        <end position="264"/>
    </location>
</feature>
<dbReference type="PROSITE" id="PS50294">
    <property type="entry name" value="WD_REPEATS_REGION"/>
    <property type="match status" value="3"/>
</dbReference>
<dbReference type="Pfam" id="PF00400">
    <property type="entry name" value="WD40"/>
    <property type="match status" value="6"/>
</dbReference>
<evidence type="ECO:0000256" key="4">
    <source>
        <dbReference type="ARBA" id="ARBA00023242"/>
    </source>
</evidence>
<accession>A0A9E7H2X7</accession>
<feature type="compositionally biased region" description="Acidic residues" evidence="6">
    <location>
        <begin position="49"/>
        <end position="80"/>
    </location>
</feature>
<feature type="region of interest" description="Disordered" evidence="6">
    <location>
        <begin position="1"/>
        <end position="86"/>
    </location>
</feature>
<evidence type="ECO:0000256" key="3">
    <source>
        <dbReference type="ARBA" id="ARBA00022737"/>
    </source>
</evidence>
<gene>
    <name evidence="7" type="ORF">MUK42_17299</name>
</gene>
<keyword evidence="4" id="KW-0539">Nucleus</keyword>
<evidence type="ECO:0000256" key="1">
    <source>
        <dbReference type="ARBA" id="ARBA00004123"/>
    </source>
</evidence>
<protein>
    <submittedName>
        <fullName evidence="7">U3 small nucleolar RNA-interacting protein</fullName>
    </submittedName>
</protein>
<keyword evidence="3" id="KW-0677">Repeat</keyword>